<dbReference type="InterPro" id="IPR013088">
    <property type="entry name" value="Znf_NHR/GATA"/>
</dbReference>
<feature type="domain" description="GATA-type" evidence="11">
    <location>
        <begin position="7"/>
        <end position="40"/>
    </location>
</feature>
<dbReference type="Pfam" id="PF00320">
    <property type="entry name" value="GATA"/>
    <property type="match status" value="1"/>
</dbReference>
<comment type="subcellular location">
    <subcellularLocation>
        <location evidence="1">Nucleus</location>
    </subcellularLocation>
</comment>
<evidence type="ECO:0000256" key="2">
    <source>
        <dbReference type="ARBA" id="ARBA00022723"/>
    </source>
</evidence>
<evidence type="ECO:0000259" key="12">
    <source>
        <dbReference type="PROSITE" id="PS51916"/>
    </source>
</evidence>
<evidence type="ECO:0000259" key="11">
    <source>
        <dbReference type="PROSITE" id="PS50114"/>
    </source>
</evidence>
<dbReference type="GO" id="GO:0000976">
    <property type="term" value="F:transcription cis-regulatory region binding"/>
    <property type="evidence" value="ECO:0000318"/>
    <property type="project" value="GO_Central"/>
</dbReference>
<keyword evidence="13" id="KW-1185">Reference proteome</keyword>
<keyword evidence="2" id="KW-0479">Metal-binding</keyword>
<organism evidence="13 14">
    <name type="scientific">Spinacia oleracea</name>
    <name type="common">Spinach</name>
    <dbReference type="NCBI Taxonomy" id="3562"/>
    <lineage>
        <taxon>Eukaryota</taxon>
        <taxon>Viridiplantae</taxon>
        <taxon>Streptophyta</taxon>
        <taxon>Embryophyta</taxon>
        <taxon>Tracheophyta</taxon>
        <taxon>Spermatophyta</taxon>
        <taxon>Magnoliopsida</taxon>
        <taxon>eudicotyledons</taxon>
        <taxon>Gunneridae</taxon>
        <taxon>Pentapetalae</taxon>
        <taxon>Caryophyllales</taxon>
        <taxon>Chenopodiaceae</taxon>
        <taxon>Chenopodioideae</taxon>
        <taxon>Anserineae</taxon>
        <taxon>Spinacia</taxon>
    </lineage>
</organism>
<reference evidence="13" key="1">
    <citation type="journal article" date="2021" name="Nat. Commun.">
        <title>Genomic analyses provide insights into spinach domestication and the genetic basis of agronomic traits.</title>
        <authorList>
            <person name="Cai X."/>
            <person name="Sun X."/>
            <person name="Xu C."/>
            <person name="Sun H."/>
            <person name="Wang X."/>
            <person name="Ge C."/>
            <person name="Zhang Z."/>
            <person name="Wang Q."/>
            <person name="Fei Z."/>
            <person name="Jiao C."/>
            <person name="Wang Q."/>
        </authorList>
    </citation>
    <scope>NUCLEOTIDE SEQUENCE [LARGE SCALE GENOMIC DNA]</scope>
    <source>
        <strain evidence="13">cv. Varoflay</strain>
    </source>
</reference>
<evidence type="ECO:0000256" key="7">
    <source>
        <dbReference type="ARBA" id="ARBA00023163"/>
    </source>
</evidence>
<feature type="domain" description="DEUBAD" evidence="12">
    <location>
        <begin position="295"/>
        <end position="407"/>
    </location>
</feature>
<dbReference type="InterPro" id="IPR038108">
    <property type="entry name" value="RPN13_DEUBAD_sf"/>
</dbReference>
<dbReference type="Gene3D" id="3.30.50.10">
    <property type="entry name" value="Erythroid Transcription Factor GATA-1, subunit A"/>
    <property type="match status" value="1"/>
</dbReference>
<dbReference type="InterPro" id="IPR028020">
    <property type="entry name" value="ASX_DEUBAD_dom"/>
</dbReference>
<evidence type="ECO:0000256" key="8">
    <source>
        <dbReference type="ARBA" id="ARBA00023242"/>
    </source>
</evidence>
<dbReference type="SMART" id="SM00401">
    <property type="entry name" value="ZnF_GATA"/>
    <property type="match status" value="1"/>
</dbReference>
<dbReference type="PANTHER" id="PTHR46855:SF1">
    <property type="entry name" value="GATA TRANSCRIPTION FACTOR 26"/>
    <property type="match status" value="1"/>
</dbReference>
<keyword evidence="7" id="KW-0804">Transcription</keyword>
<evidence type="ECO:0000256" key="4">
    <source>
        <dbReference type="ARBA" id="ARBA00022833"/>
    </source>
</evidence>
<dbReference type="InterPro" id="IPR044589">
    <property type="entry name" value="GATA26/27"/>
</dbReference>
<evidence type="ECO:0000256" key="5">
    <source>
        <dbReference type="ARBA" id="ARBA00023015"/>
    </source>
</evidence>
<dbReference type="InterPro" id="IPR044867">
    <property type="entry name" value="DEUBAD_dom"/>
</dbReference>
<protein>
    <submittedName>
        <fullName evidence="14">GATA transcription factor 26</fullName>
    </submittedName>
</protein>
<evidence type="ECO:0000256" key="10">
    <source>
        <dbReference type="SAM" id="MobiDB-lite"/>
    </source>
</evidence>
<dbReference type="Gene3D" id="1.10.2020.20">
    <property type="match status" value="1"/>
</dbReference>
<dbReference type="Pfam" id="PF13919">
    <property type="entry name" value="ASXH"/>
    <property type="match status" value="1"/>
</dbReference>
<gene>
    <name evidence="14" type="primary">LOC110781782</name>
</gene>
<evidence type="ECO:0000256" key="9">
    <source>
        <dbReference type="PROSITE-ProRule" id="PRU00094"/>
    </source>
</evidence>
<dbReference type="PROSITE" id="PS51916">
    <property type="entry name" value="DEUBAD"/>
    <property type="match status" value="1"/>
</dbReference>
<dbReference type="AlphaFoldDB" id="A0A9R0I2D0"/>
<proteinExistence type="predicted"/>
<evidence type="ECO:0000256" key="3">
    <source>
        <dbReference type="ARBA" id="ARBA00022771"/>
    </source>
</evidence>
<evidence type="ECO:0000256" key="1">
    <source>
        <dbReference type="ARBA" id="ARBA00004123"/>
    </source>
</evidence>
<dbReference type="PANTHER" id="PTHR46855">
    <property type="entry name" value="OSJNBB0038F03.10 PROTEIN"/>
    <property type="match status" value="1"/>
</dbReference>
<dbReference type="Proteomes" id="UP000813463">
    <property type="component" value="Chromosome 6"/>
</dbReference>
<keyword evidence="3 9" id="KW-0863">Zinc-finger</keyword>
<keyword evidence="4" id="KW-0862">Zinc</keyword>
<dbReference type="KEGG" id="soe:110781782"/>
<reference evidence="14" key="2">
    <citation type="submission" date="2025-08" db="UniProtKB">
        <authorList>
            <consortium name="RefSeq"/>
        </authorList>
    </citation>
    <scope>IDENTIFICATION</scope>
    <source>
        <tissue evidence="14">Leaf</tissue>
    </source>
</reference>
<name>A0A9R0I2D0_SPIOL</name>
<dbReference type="GO" id="GO:0008270">
    <property type="term" value="F:zinc ion binding"/>
    <property type="evidence" value="ECO:0007669"/>
    <property type="project" value="UniProtKB-KW"/>
</dbReference>
<evidence type="ECO:0000313" key="14">
    <source>
        <dbReference type="RefSeq" id="XP_021841527.2"/>
    </source>
</evidence>
<feature type="region of interest" description="Disordered" evidence="10">
    <location>
        <begin position="93"/>
        <end position="121"/>
    </location>
</feature>
<dbReference type="SUPFAM" id="SSF57716">
    <property type="entry name" value="Glucocorticoid receptor-like (DNA-binding domain)"/>
    <property type="match status" value="1"/>
</dbReference>
<dbReference type="PROSITE" id="PS00344">
    <property type="entry name" value="GATA_ZN_FINGER_1"/>
    <property type="match status" value="1"/>
</dbReference>
<keyword evidence="5" id="KW-0805">Transcription regulation</keyword>
<keyword evidence="8" id="KW-0539">Nucleus</keyword>
<dbReference type="GeneID" id="110781782"/>
<feature type="compositionally biased region" description="Low complexity" evidence="10">
    <location>
        <begin position="527"/>
        <end position="538"/>
    </location>
</feature>
<accession>A0A9R0I2D0</accession>
<dbReference type="CDD" id="cd00202">
    <property type="entry name" value="ZnF_GATA"/>
    <property type="match status" value="1"/>
</dbReference>
<sequence>MGKQGPCYHCGVTSTPLWRNGPPEKPVLCNACGSRWRTKGTLANYTPLHSRVDPDDYEDHRVARVKTISLKKRDDKLSKRKFSYENSIENGGYAPDYSHGFQKNHEEDTSNRSSSGSAISNSESCAQFGSADASELSGPAQSIVWDALVPSRKRTCVTRAKQSSVEKLTKDLYTILHEQASHFSVSSEEDLLYESEAPMVSVEIGHGSVLIRHPSSFVREEESEASSLSVDNKLCRTDDGYSNPASMLLLNDSKSVGSSCFGVEKVKRLNGQIMQLDQTKREKCDPESMQILWNHDSPLCHIDLNEIVNSDVFCGHLTDEEQQKLLKYLPTMDSSTLSDSLGSILTSKQFKENLSSFQQLLADGVFDTSFPGVQTEDCKVLKRLALSNMTKSKWVEYHNMLKDKRIKESTGESVRISEVKSSFSGNLFNAKRSRVNQCHRWPETKTATKPPKRVVLKVDSKNKQPLQYEGSCFTPPPRNLFSLPTNGSSLMLDSYQFEDESSDQDLLLDVPSNGSFPQAEAEFFCPASSQQASASSSSIHLSHFRP</sequence>
<dbReference type="GO" id="GO:0005634">
    <property type="term" value="C:nucleus"/>
    <property type="evidence" value="ECO:0007669"/>
    <property type="project" value="UniProtKB-SubCell"/>
</dbReference>
<dbReference type="GO" id="GO:0006355">
    <property type="term" value="P:regulation of DNA-templated transcription"/>
    <property type="evidence" value="ECO:0007669"/>
    <property type="project" value="InterPro"/>
</dbReference>
<feature type="region of interest" description="Disordered" evidence="10">
    <location>
        <begin position="527"/>
        <end position="546"/>
    </location>
</feature>
<feature type="compositionally biased region" description="Low complexity" evidence="10">
    <location>
        <begin position="111"/>
        <end position="121"/>
    </location>
</feature>
<dbReference type="PROSITE" id="PS50114">
    <property type="entry name" value="GATA_ZN_FINGER_2"/>
    <property type="match status" value="1"/>
</dbReference>
<evidence type="ECO:0000313" key="13">
    <source>
        <dbReference type="Proteomes" id="UP000813463"/>
    </source>
</evidence>
<evidence type="ECO:0000256" key="6">
    <source>
        <dbReference type="ARBA" id="ARBA00023125"/>
    </source>
</evidence>
<dbReference type="RefSeq" id="XP_021841527.2">
    <property type="nucleotide sequence ID" value="XM_021985835.2"/>
</dbReference>
<keyword evidence="6" id="KW-0238">DNA-binding</keyword>
<dbReference type="InterPro" id="IPR000679">
    <property type="entry name" value="Znf_GATA"/>
</dbReference>